<dbReference type="Proteomes" id="UP000789803">
    <property type="component" value="Unassembled WGS sequence"/>
</dbReference>
<organism evidence="1 2">
    <name type="scientific">Campylobacter majalis</name>
    <dbReference type="NCBI Taxonomy" id="2790656"/>
    <lineage>
        <taxon>Bacteria</taxon>
        <taxon>Pseudomonadati</taxon>
        <taxon>Campylobacterota</taxon>
        <taxon>Epsilonproteobacteria</taxon>
        <taxon>Campylobacterales</taxon>
        <taxon>Campylobacteraceae</taxon>
        <taxon>Campylobacter</taxon>
    </lineage>
</organism>
<name>A0ABN7K5P9_9BACT</name>
<keyword evidence="2" id="KW-1185">Reference proteome</keyword>
<evidence type="ECO:0000313" key="1">
    <source>
        <dbReference type="EMBL" id="CAD7287792.1"/>
    </source>
</evidence>
<dbReference type="RefSeq" id="WP_229932493.1">
    <property type="nucleotide sequence ID" value="NZ_CAJHOF010000005.1"/>
</dbReference>
<evidence type="ECO:0000313" key="2">
    <source>
        <dbReference type="Proteomes" id="UP000789803"/>
    </source>
</evidence>
<comment type="caution">
    <text evidence="1">The sequence shown here is derived from an EMBL/GenBank/DDBJ whole genome shotgun (WGS) entry which is preliminary data.</text>
</comment>
<dbReference type="Pfam" id="PF17437">
    <property type="entry name" value="DUF5416"/>
    <property type="match status" value="1"/>
</dbReference>
<sequence length="170" mass="19909">MQTIVYDKNFEEYEILSFLDRDLIVVKGSDVCDVVNSDVSTLVFANVEKQYSQLSEYKNQIRNFYLPKEIKINKDNITIVKIVILGYDERFDRVEFNTQILNLKTAYKYSITSNSIELIFVVDCSSMIVAEFLGSVLYEYCIDEYSQNKQIFVYADGDLLFNKRLTIMEE</sequence>
<dbReference type="InterPro" id="IPR035393">
    <property type="entry name" value="DUF5416"/>
</dbReference>
<gene>
    <name evidence="1" type="ORF">LMG7974_00675</name>
</gene>
<protein>
    <submittedName>
        <fullName evidence="1">Uncharacterized protein</fullName>
    </submittedName>
</protein>
<accession>A0ABN7K5P9</accession>
<dbReference type="EMBL" id="CAJHOF010000005">
    <property type="protein sequence ID" value="CAD7287792.1"/>
    <property type="molecule type" value="Genomic_DNA"/>
</dbReference>
<proteinExistence type="predicted"/>
<reference evidence="1 2" key="1">
    <citation type="submission" date="2020-11" db="EMBL/GenBank/DDBJ databases">
        <authorList>
            <person name="Peeters C."/>
        </authorList>
    </citation>
    <scope>NUCLEOTIDE SEQUENCE [LARGE SCALE GENOMIC DNA]</scope>
    <source>
        <strain evidence="1 2">LMG 7974</strain>
    </source>
</reference>